<accession>A0A9Q3IPR0</accession>
<dbReference type="AlphaFoldDB" id="A0A9Q3IPR0"/>
<proteinExistence type="predicted"/>
<protein>
    <submittedName>
        <fullName evidence="1">Uncharacterized protein</fullName>
    </submittedName>
</protein>
<organism evidence="1 2">
    <name type="scientific">Austropuccinia psidii MF-1</name>
    <dbReference type="NCBI Taxonomy" id="1389203"/>
    <lineage>
        <taxon>Eukaryota</taxon>
        <taxon>Fungi</taxon>
        <taxon>Dikarya</taxon>
        <taxon>Basidiomycota</taxon>
        <taxon>Pucciniomycotina</taxon>
        <taxon>Pucciniomycetes</taxon>
        <taxon>Pucciniales</taxon>
        <taxon>Sphaerophragmiaceae</taxon>
        <taxon>Austropuccinia</taxon>
    </lineage>
</organism>
<comment type="caution">
    <text evidence="1">The sequence shown here is derived from an EMBL/GenBank/DDBJ whole genome shotgun (WGS) entry which is preliminary data.</text>
</comment>
<sequence length="121" mass="14226">MIESLEDVARRFCAYGIELKDFDGFTHYWCILLPAQEEAYETCIYDSANQTPTILEKGWKLRIPHDSLMKDFVEIHPTAASFKGMLDKARKHAVRFMENSSSYYKDKRKNHMLLQSSREEI</sequence>
<reference evidence="1" key="1">
    <citation type="submission" date="2021-03" db="EMBL/GenBank/DDBJ databases">
        <title>Draft genome sequence of rust myrtle Austropuccinia psidii MF-1, a brazilian biotype.</title>
        <authorList>
            <person name="Quecine M.C."/>
            <person name="Pachon D.M.R."/>
            <person name="Bonatelli M.L."/>
            <person name="Correr F.H."/>
            <person name="Franceschini L.M."/>
            <person name="Leite T.F."/>
            <person name="Margarido G.R.A."/>
            <person name="Almeida C.A."/>
            <person name="Ferrarezi J.A."/>
            <person name="Labate C.A."/>
        </authorList>
    </citation>
    <scope>NUCLEOTIDE SEQUENCE</scope>
    <source>
        <strain evidence="1">MF-1</strain>
    </source>
</reference>
<evidence type="ECO:0000313" key="1">
    <source>
        <dbReference type="EMBL" id="MBW0547766.1"/>
    </source>
</evidence>
<name>A0A9Q3IPR0_9BASI</name>
<evidence type="ECO:0000313" key="2">
    <source>
        <dbReference type="Proteomes" id="UP000765509"/>
    </source>
</evidence>
<keyword evidence="2" id="KW-1185">Reference proteome</keyword>
<dbReference type="Proteomes" id="UP000765509">
    <property type="component" value="Unassembled WGS sequence"/>
</dbReference>
<dbReference type="EMBL" id="AVOT02052872">
    <property type="protein sequence ID" value="MBW0547766.1"/>
    <property type="molecule type" value="Genomic_DNA"/>
</dbReference>
<gene>
    <name evidence="1" type="ORF">O181_087481</name>
</gene>